<dbReference type="InterPro" id="IPR001901">
    <property type="entry name" value="Translocase_SecE/Sec61-g"/>
</dbReference>
<keyword evidence="5 9" id="KW-0653">Protein transport</keyword>
<dbReference type="AlphaFoldDB" id="A0A9E2NK84"/>
<keyword evidence="4 9" id="KW-0812">Transmembrane</keyword>
<dbReference type="PANTHER" id="PTHR33910:SF1">
    <property type="entry name" value="PROTEIN TRANSLOCASE SUBUNIT SECE"/>
    <property type="match status" value="1"/>
</dbReference>
<evidence type="ECO:0000256" key="5">
    <source>
        <dbReference type="ARBA" id="ARBA00022927"/>
    </source>
</evidence>
<organism evidence="10 11">
    <name type="scientific">Candidatus Cellulosilyticum pullistercoris</name>
    <dbReference type="NCBI Taxonomy" id="2838521"/>
    <lineage>
        <taxon>Bacteria</taxon>
        <taxon>Bacillati</taxon>
        <taxon>Bacillota</taxon>
        <taxon>Clostridia</taxon>
        <taxon>Lachnospirales</taxon>
        <taxon>Cellulosilyticaceae</taxon>
        <taxon>Cellulosilyticum</taxon>
    </lineage>
</organism>
<dbReference type="GO" id="GO:0006605">
    <property type="term" value="P:protein targeting"/>
    <property type="evidence" value="ECO:0007669"/>
    <property type="project" value="UniProtKB-UniRule"/>
</dbReference>
<evidence type="ECO:0000256" key="9">
    <source>
        <dbReference type="HAMAP-Rule" id="MF_00422"/>
    </source>
</evidence>
<dbReference type="NCBIfam" id="TIGR00964">
    <property type="entry name" value="secE_bact"/>
    <property type="match status" value="1"/>
</dbReference>
<dbReference type="HAMAP" id="MF_00422">
    <property type="entry name" value="SecE"/>
    <property type="match status" value="1"/>
</dbReference>
<comment type="subcellular location">
    <subcellularLocation>
        <location evidence="9">Cell membrane</location>
        <topology evidence="9">Single-pass membrane protein</topology>
    </subcellularLocation>
    <subcellularLocation>
        <location evidence="1">Membrane</location>
    </subcellularLocation>
</comment>
<reference evidence="10" key="1">
    <citation type="journal article" date="2021" name="PeerJ">
        <title>Extensive microbial diversity within the chicken gut microbiome revealed by metagenomics and culture.</title>
        <authorList>
            <person name="Gilroy R."/>
            <person name="Ravi A."/>
            <person name="Getino M."/>
            <person name="Pursley I."/>
            <person name="Horton D.L."/>
            <person name="Alikhan N.F."/>
            <person name="Baker D."/>
            <person name="Gharbi K."/>
            <person name="Hall N."/>
            <person name="Watson M."/>
            <person name="Adriaenssens E.M."/>
            <person name="Foster-Nyarko E."/>
            <person name="Jarju S."/>
            <person name="Secka A."/>
            <person name="Antonio M."/>
            <person name="Oren A."/>
            <person name="Chaudhuri R.R."/>
            <person name="La Ragione R."/>
            <person name="Hildebrand F."/>
            <person name="Pallen M.J."/>
        </authorList>
    </citation>
    <scope>NUCLEOTIDE SEQUENCE</scope>
    <source>
        <strain evidence="10">B5-657</strain>
    </source>
</reference>
<keyword evidence="7 9" id="KW-0811">Translocation</keyword>
<name>A0A9E2NK84_9FIRM</name>
<proteinExistence type="inferred from homology"/>
<dbReference type="GO" id="GO:0009306">
    <property type="term" value="P:protein secretion"/>
    <property type="evidence" value="ECO:0007669"/>
    <property type="project" value="UniProtKB-UniRule"/>
</dbReference>
<evidence type="ECO:0000256" key="3">
    <source>
        <dbReference type="ARBA" id="ARBA00022475"/>
    </source>
</evidence>
<dbReference type="InterPro" id="IPR005807">
    <property type="entry name" value="SecE_bac"/>
</dbReference>
<accession>A0A9E2NK84</accession>
<dbReference type="GO" id="GO:0065002">
    <property type="term" value="P:intracellular protein transmembrane transport"/>
    <property type="evidence" value="ECO:0007669"/>
    <property type="project" value="UniProtKB-UniRule"/>
</dbReference>
<evidence type="ECO:0000256" key="7">
    <source>
        <dbReference type="ARBA" id="ARBA00023010"/>
    </source>
</evidence>
<dbReference type="GO" id="GO:0043952">
    <property type="term" value="P:protein transport by the Sec complex"/>
    <property type="evidence" value="ECO:0007669"/>
    <property type="project" value="UniProtKB-UniRule"/>
</dbReference>
<protein>
    <recommendedName>
        <fullName evidence="9">Protein translocase subunit SecE</fullName>
    </recommendedName>
</protein>
<evidence type="ECO:0000256" key="6">
    <source>
        <dbReference type="ARBA" id="ARBA00022989"/>
    </source>
</evidence>
<keyword evidence="6 9" id="KW-1133">Transmembrane helix</keyword>
<sequence length="63" mass="7253">MVEFFKDFIAESKRVVWPNRQELTKLTLNVLGFSIIVGIIIYIMDFFVSGGIQVIEKLVEGLF</sequence>
<comment type="subunit">
    <text evidence="9">Component of the Sec protein translocase complex. Heterotrimer consisting of SecY, SecE and SecG subunits. The heterotrimers can form oligomers, although 1 heterotrimer is thought to be able to translocate proteins. Interacts with the ribosome. Interacts with SecDF, and other proteins may be involved. Interacts with SecA.</text>
</comment>
<comment type="similarity">
    <text evidence="9">Belongs to the SecE/SEC61-gamma family.</text>
</comment>
<dbReference type="Proteomes" id="UP000824229">
    <property type="component" value="Unassembled WGS sequence"/>
</dbReference>
<evidence type="ECO:0000256" key="1">
    <source>
        <dbReference type="ARBA" id="ARBA00004370"/>
    </source>
</evidence>
<dbReference type="InterPro" id="IPR038379">
    <property type="entry name" value="SecE_sf"/>
</dbReference>
<dbReference type="Gene3D" id="1.20.5.1030">
    <property type="entry name" value="Preprotein translocase secy subunit"/>
    <property type="match status" value="1"/>
</dbReference>
<gene>
    <name evidence="9 10" type="primary">secE</name>
    <name evidence="10" type="ORF">H9872_01405</name>
</gene>
<feature type="transmembrane region" description="Helical" evidence="9">
    <location>
        <begin position="26"/>
        <end position="48"/>
    </location>
</feature>
<dbReference type="GO" id="GO:0005886">
    <property type="term" value="C:plasma membrane"/>
    <property type="evidence" value="ECO:0007669"/>
    <property type="project" value="UniProtKB-SubCell"/>
</dbReference>
<evidence type="ECO:0000256" key="8">
    <source>
        <dbReference type="ARBA" id="ARBA00023136"/>
    </source>
</evidence>
<keyword evidence="3 9" id="KW-1003">Cell membrane</keyword>
<evidence type="ECO:0000313" key="10">
    <source>
        <dbReference type="EMBL" id="MBU3803404.1"/>
    </source>
</evidence>
<dbReference type="EMBL" id="JAHLFQ010000023">
    <property type="protein sequence ID" value="MBU3803404.1"/>
    <property type="molecule type" value="Genomic_DNA"/>
</dbReference>
<comment type="caution">
    <text evidence="10">The sequence shown here is derived from an EMBL/GenBank/DDBJ whole genome shotgun (WGS) entry which is preliminary data.</text>
</comment>
<evidence type="ECO:0000256" key="2">
    <source>
        <dbReference type="ARBA" id="ARBA00022448"/>
    </source>
</evidence>
<comment type="function">
    <text evidence="9">Essential subunit of the Sec protein translocation channel SecYEG. Clamps together the 2 halves of SecY. May contact the channel plug during translocation.</text>
</comment>
<keyword evidence="2 9" id="KW-0813">Transport</keyword>
<dbReference type="PANTHER" id="PTHR33910">
    <property type="entry name" value="PROTEIN TRANSLOCASE SUBUNIT SECE"/>
    <property type="match status" value="1"/>
</dbReference>
<dbReference type="GO" id="GO:0008320">
    <property type="term" value="F:protein transmembrane transporter activity"/>
    <property type="evidence" value="ECO:0007669"/>
    <property type="project" value="UniProtKB-UniRule"/>
</dbReference>
<evidence type="ECO:0000313" key="11">
    <source>
        <dbReference type="Proteomes" id="UP000824229"/>
    </source>
</evidence>
<keyword evidence="8 9" id="KW-0472">Membrane</keyword>
<reference evidence="10" key="2">
    <citation type="submission" date="2021-04" db="EMBL/GenBank/DDBJ databases">
        <authorList>
            <person name="Gilroy R."/>
        </authorList>
    </citation>
    <scope>NUCLEOTIDE SEQUENCE</scope>
    <source>
        <strain evidence="10">B5-657</strain>
    </source>
</reference>
<dbReference type="Pfam" id="PF00584">
    <property type="entry name" value="SecE"/>
    <property type="match status" value="1"/>
</dbReference>
<evidence type="ECO:0000256" key="4">
    <source>
        <dbReference type="ARBA" id="ARBA00022692"/>
    </source>
</evidence>